<keyword evidence="18" id="KW-1185">Reference proteome</keyword>
<evidence type="ECO:0000256" key="6">
    <source>
        <dbReference type="ARBA" id="ARBA00022692"/>
    </source>
</evidence>
<dbReference type="InterPro" id="IPR057992">
    <property type="entry name" value="TPR_SYVN1_N"/>
</dbReference>
<keyword evidence="10" id="KW-0862">Zinc</keyword>
<accession>A0ABR1NTX9</accession>
<evidence type="ECO:0000256" key="9">
    <source>
        <dbReference type="ARBA" id="ARBA00022786"/>
    </source>
</evidence>
<evidence type="ECO:0000256" key="3">
    <source>
        <dbReference type="ARBA" id="ARBA00004906"/>
    </source>
</evidence>
<proteinExistence type="predicted"/>
<feature type="compositionally biased region" description="Polar residues" evidence="13">
    <location>
        <begin position="727"/>
        <end position="745"/>
    </location>
</feature>
<sequence length="789" mass="85083">MRLAMYAGASAALAAAVVTSAFYQRANFYSAMVYLSQSNLCLMILVNLVFLVYGSFMYGLQRLCFGALRPVEVEQLYEKAWFAITETCLAMTVFREEVGAFFIVMFTALITGKVWGWIGEGRVEVFEQQPPANPRLFHARLVVSLLSSIIYNSWLLSYCINTVIAQAKPTMMVMFLFEFAVLAVGSLHTGLRYVISLVEASVIKRQTAQRLEQRRREVREQRAEILRRREAGETTEDAETLPDEDDIDEMDIEVPGWDTKGQWILFLDLFADLLKLSVYTAFFCVLLVFYGLPIHIMRDLFMTTRSFVKRLTALLRYKQALRDMNRYPDATAEDLGREDTCIICREEMRPWDPNAGQVERTRPKKLPCGHILHFGCLKSWLERQQLNGQAGQGGQQQPAGPRAAMRYINLGPIRLGFAQGGQEVAELANRMGVDLNGANVPAPAQANIPATNPVDLSTMEAVRNRLLEVDQRIQQEVRDIQQGIQNVHMAQHELQLINIMLSELARIRQLNAGQQQPTTQPGQPIPTPNGATASAGGVSPQQPGAGPIPTPIVYPTGQIPLPTMPQASNPFIPRMNSPTVTRHGAVPQTSAIPSGSADLPEGVSIPPGWSLMPLQRLDAGAVPANGIPMHGGLTPNNPPEGAQQAGNGAIPPQSSNSTGGTASGINGGTTSEEIHSTDAQQGPRHSTAEPPQVAAPTPVTPVWGGSAQLFGSGGSGGLPFGLEAPGSSRSASQTREGESSSTQETGDQDASASGEASASAAPPAAEGHENASAAAKGKAPAATVEDAED</sequence>
<feature type="transmembrane region" description="Helical" evidence="14">
    <location>
        <begin position="172"/>
        <end position="195"/>
    </location>
</feature>
<evidence type="ECO:0000256" key="1">
    <source>
        <dbReference type="ARBA" id="ARBA00000900"/>
    </source>
</evidence>
<gene>
    <name evidence="17" type="primary">HRD1</name>
    <name evidence="17" type="ORF">SLS63_011502</name>
</gene>
<evidence type="ECO:0000313" key="18">
    <source>
        <dbReference type="Proteomes" id="UP001430848"/>
    </source>
</evidence>
<dbReference type="Pfam" id="PF25563">
    <property type="entry name" value="TPR_SYVN1_N"/>
    <property type="match status" value="1"/>
</dbReference>
<feature type="region of interest" description="Disordered" evidence="13">
    <location>
        <begin position="622"/>
        <end position="789"/>
    </location>
</feature>
<name>A0ABR1NTX9_DIAER</name>
<evidence type="ECO:0000259" key="16">
    <source>
        <dbReference type="Pfam" id="PF25563"/>
    </source>
</evidence>
<feature type="compositionally biased region" description="Low complexity" evidence="13">
    <location>
        <begin position="513"/>
        <end position="522"/>
    </location>
</feature>
<dbReference type="InterPro" id="IPR013083">
    <property type="entry name" value="Znf_RING/FYVE/PHD"/>
</dbReference>
<keyword evidence="9" id="KW-0833">Ubl conjugation pathway</keyword>
<dbReference type="InterPro" id="IPR027370">
    <property type="entry name" value="Znf-RING_euk"/>
</dbReference>
<evidence type="ECO:0000256" key="4">
    <source>
        <dbReference type="ARBA" id="ARBA00012483"/>
    </source>
</evidence>
<dbReference type="InterPro" id="IPR058051">
    <property type="entry name" value="Znf_RING_synoviolin"/>
</dbReference>
<dbReference type="Pfam" id="PF13445">
    <property type="entry name" value="zf-RING_UBOX"/>
    <property type="match status" value="1"/>
</dbReference>
<evidence type="ECO:0000256" key="7">
    <source>
        <dbReference type="ARBA" id="ARBA00022723"/>
    </source>
</evidence>
<feature type="domain" description="Zinc finger RING-type eukaryotic" evidence="15">
    <location>
        <begin position="341"/>
        <end position="387"/>
    </location>
</feature>
<feature type="transmembrane region" description="Helical" evidence="14">
    <location>
        <begin position="138"/>
        <end position="160"/>
    </location>
</feature>
<evidence type="ECO:0000256" key="13">
    <source>
        <dbReference type="SAM" id="MobiDB-lite"/>
    </source>
</evidence>
<feature type="region of interest" description="Disordered" evidence="13">
    <location>
        <begin position="512"/>
        <end position="546"/>
    </location>
</feature>
<dbReference type="Proteomes" id="UP001430848">
    <property type="component" value="Unassembled WGS sequence"/>
</dbReference>
<keyword evidence="11 14" id="KW-1133">Transmembrane helix</keyword>
<evidence type="ECO:0000256" key="8">
    <source>
        <dbReference type="ARBA" id="ARBA00022771"/>
    </source>
</evidence>
<evidence type="ECO:0000256" key="2">
    <source>
        <dbReference type="ARBA" id="ARBA00004308"/>
    </source>
</evidence>
<dbReference type="SUPFAM" id="SSF57850">
    <property type="entry name" value="RING/U-box"/>
    <property type="match status" value="1"/>
</dbReference>
<dbReference type="CDD" id="cd16479">
    <property type="entry name" value="RING-H2_synoviolin"/>
    <property type="match status" value="1"/>
</dbReference>
<keyword evidence="8" id="KW-0863">Zinc-finger</keyword>
<keyword evidence="5" id="KW-0808">Transferase</keyword>
<organism evidence="17 18">
    <name type="scientific">Diaporthe eres</name>
    <name type="common">Phomopsis oblonga</name>
    <dbReference type="NCBI Taxonomy" id="83184"/>
    <lineage>
        <taxon>Eukaryota</taxon>
        <taxon>Fungi</taxon>
        <taxon>Dikarya</taxon>
        <taxon>Ascomycota</taxon>
        <taxon>Pezizomycotina</taxon>
        <taxon>Sordariomycetes</taxon>
        <taxon>Sordariomycetidae</taxon>
        <taxon>Diaporthales</taxon>
        <taxon>Diaporthaceae</taxon>
        <taxon>Diaporthe</taxon>
        <taxon>Diaporthe eres species complex</taxon>
    </lineage>
</organism>
<feature type="compositionally biased region" description="Polar residues" evidence="13">
    <location>
        <begin position="668"/>
        <end position="684"/>
    </location>
</feature>
<evidence type="ECO:0000256" key="11">
    <source>
        <dbReference type="ARBA" id="ARBA00022989"/>
    </source>
</evidence>
<reference evidence="17 18" key="1">
    <citation type="submission" date="2024-02" db="EMBL/GenBank/DDBJ databases">
        <title>De novo assembly and annotation of 12 fungi associated with fruit tree decline syndrome in Ontario, Canada.</title>
        <authorList>
            <person name="Sulman M."/>
            <person name="Ellouze W."/>
            <person name="Ilyukhin E."/>
        </authorList>
    </citation>
    <scope>NUCLEOTIDE SEQUENCE [LARGE SCALE GENOMIC DNA]</scope>
    <source>
        <strain evidence="17 18">M169</strain>
    </source>
</reference>
<keyword evidence="7" id="KW-0479">Metal-binding</keyword>
<evidence type="ECO:0000256" key="12">
    <source>
        <dbReference type="ARBA" id="ARBA00023136"/>
    </source>
</evidence>
<evidence type="ECO:0000313" key="17">
    <source>
        <dbReference type="EMBL" id="KAK7714985.1"/>
    </source>
</evidence>
<comment type="subcellular location">
    <subcellularLocation>
        <location evidence="2">Endomembrane system</location>
    </subcellularLocation>
</comment>
<evidence type="ECO:0000256" key="14">
    <source>
        <dbReference type="SAM" id="Phobius"/>
    </source>
</evidence>
<feature type="domain" description="E3 ubiquitin-protein ligase synoviolin-like TPR repeats" evidence="16">
    <location>
        <begin position="2"/>
        <end position="322"/>
    </location>
</feature>
<comment type="caution">
    <text evidence="17">The sequence shown here is derived from an EMBL/GenBank/DDBJ whole genome shotgun (WGS) entry which is preliminary data.</text>
</comment>
<keyword evidence="12 14" id="KW-0472">Membrane</keyword>
<comment type="catalytic activity">
    <reaction evidence="1">
        <text>S-ubiquitinyl-[E2 ubiquitin-conjugating enzyme]-L-cysteine + [acceptor protein]-L-lysine = [E2 ubiquitin-conjugating enzyme]-L-cysteine + N(6)-ubiquitinyl-[acceptor protein]-L-lysine.</text>
        <dbReference type="EC" id="2.3.2.27"/>
    </reaction>
</comment>
<protein>
    <recommendedName>
        <fullName evidence="4">RING-type E3 ubiquitin transferase</fullName>
        <ecNumber evidence="4">2.3.2.27</ecNumber>
    </recommendedName>
</protein>
<feature type="transmembrane region" description="Helical" evidence="14">
    <location>
        <begin position="276"/>
        <end position="296"/>
    </location>
</feature>
<evidence type="ECO:0000256" key="5">
    <source>
        <dbReference type="ARBA" id="ARBA00022679"/>
    </source>
</evidence>
<dbReference type="InterPro" id="IPR050731">
    <property type="entry name" value="HRD1_E3_ubiq-ligases"/>
</dbReference>
<dbReference type="PANTHER" id="PTHR22763:SF184">
    <property type="entry name" value="E3 UBIQUITIN-PROTEIN LIGASE SYNOVIOLIN"/>
    <property type="match status" value="1"/>
</dbReference>
<comment type="pathway">
    <text evidence="3">Protein modification; protein ubiquitination.</text>
</comment>
<feature type="transmembrane region" description="Helical" evidence="14">
    <location>
        <begin position="31"/>
        <end position="53"/>
    </location>
</feature>
<dbReference type="EC" id="2.3.2.27" evidence="4"/>
<feature type="transmembrane region" description="Helical" evidence="14">
    <location>
        <begin position="98"/>
        <end position="118"/>
    </location>
</feature>
<evidence type="ECO:0000256" key="10">
    <source>
        <dbReference type="ARBA" id="ARBA00022833"/>
    </source>
</evidence>
<dbReference type="EMBL" id="JAKNSF020000110">
    <property type="protein sequence ID" value="KAK7714985.1"/>
    <property type="molecule type" value="Genomic_DNA"/>
</dbReference>
<evidence type="ECO:0000259" key="15">
    <source>
        <dbReference type="Pfam" id="PF13445"/>
    </source>
</evidence>
<feature type="compositionally biased region" description="Low complexity" evidence="13">
    <location>
        <begin position="750"/>
        <end position="782"/>
    </location>
</feature>
<dbReference type="Gene3D" id="3.30.40.10">
    <property type="entry name" value="Zinc/RING finger domain, C3HC4 (zinc finger)"/>
    <property type="match status" value="1"/>
</dbReference>
<dbReference type="PANTHER" id="PTHR22763">
    <property type="entry name" value="RING ZINC FINGER PROTEIN"/>
    <property type="match status" value="1"/>
</dbReference>
<keyword evidence="6 14" id="KW-0812">Transmembrane</keyword>
<feature type="compositionally biased region" description="Low complexity" evidence="13">
    <location>
        <begin position="688"/>
        <end position="710"/>
    </location>
</feature>